<gene>
    <name evidence="5" type="ORF">SHERM_12967</name>
</gene>
<evidence type="ECO:0000256" key="3">
    <source>
        <dbReference type="PROSITE-ProRule" id="PRU00357"/>
    </source>
</evidence>
<dbReference type="OrthoDB" id="894971at2759"/>
<name>A0A9N7MQ20_STRHE</name>
<dbReference type="GO" id="GO:0003700">
    <property type="term" value="F:DNA-binding transcription factor activity"/>
    <property type="evidence" value="ECO:0007669"/>
    <property type="project" value="TreeGrafter"/>
</dbReference>
<comment type="caution">
    <text evidence="5">The sequence shown here is derived from an EMBL/GenBank/DDBJ whole genome shotgun (WGS) entry which is preliminary data.</text>
</comment>
<dbReference type="PANTHER" id="PTHR31319:SF103">
    <property type="entry name" value="CCT MOTIF FAMILY PROTEIN"/>
    <property type="match status" value="1"/>
</dbReference>
<dbReference type="EMBL" id="CACSLK010009714">
    <property type="protein sequence ID" value="CAA0812153.1"/>
    <property type="molecule type" value="Genomic_DNA"/>
</dbReference>
<dbReference type="InterPro" id="IPR010402">
    <property type="entry name" value="CCT_domain"/>
</dbReference>
<sequence length="292" mass="33538">MSYDLFAFENSFFSDTFPTFTADQAFGFLQEIHDEQIQENVNPVNEMDQMASDLLDKTEYSMKTEECQVSLNDFSGFENCSSPKGFDGAYTGSAKFIQRSYSSNFEDKTTRNIEFQPQNPPQLGSVWESQNLQRQILSSPVNGFSGCGGQMRRVCSAGDLQKAKSIIQTRDATLSTEKSSMEDSNFKVGRYSAEERKERIDRYRAKRTQRNFNKTIKYACRKTLADNRPRIRGRFARNDELGEIPKASIFHRYEDEDDVWIEGFEYDNGLLAHQRGMFFNIAGSSQCQNYSL</sequence>
<evidence type="ECO:0000313" key="6">
    <source>
        <dbReference type="Proteomes" id="UP001153555"/>
    </source>
</evidence>
<dbReference type="InterPro" id="IPR045281">
    <property type="entry name" value="CONSTANS-like"/>
</dbReference>
<keyword evidence="2 3" id="KW-0539">Nucleus</keyword>
<dbReference type="GO" id="GO:0009909">
    <property type="term" value="P:regulation of flower development"/>
    <property type="evidence" value="ECO:0007669"/>
    <property type="project" value="InterPro"/>
</dbReference>
<evidence type="ECO:0000259" key="4">
    <source>
        <dbReference type="PROSITE" id="PS51017"/>
    </source>
</evidence>
<dbReference type="Pfam" id="PF06203">
    <property type="entry name" value="CCT"/>
    <property type="match status" value="1"/>
</dbReference>
<dbReference type="Proteomes" id="UP001153555">
    <property type="component" value="Unassembled WGS sequence"/>
</dbReference>
<protein>
    <submittedName>
        <fullName evidence="5">CCT motif family protein</fullName>
    </submittedName>
</protein>
<accession>A0A9N7MQ20</accession>
<evidence type="ECO:0000256" key="1">
    <source>
        <dbReference type="ARBA" id="ARBA00004123"/>
    </source>
</evidence>
<keyword evidence="6" id="KW-1185">Reference proteome</keyword>
<dbReference type="PROSITE" id="PS51017">
    <property type="entry name" value="CCT"/>
    <property type="match status" value="1"/>
</dbReference>
<feature type="domain" description="CCT" evidence="4">
    <location>
        <begin position="196"/>
        <end position="238"/>
    </location>
</feature>
<reference evidence="5" key="1">
    <citation type="submission" date="2019-12" db="EMBL/GenBank/DDBJ databases">
        <authorList>
            <person name="Scholes J."/>
        </authorList>
    </citation>
    <scope>NUCLEOTIDE SEQUENCE</scope>
</reference>
<evidence type="ECO:0000313" key="5">
    <source>
        <dbReference type="EMBL" id="CAA0812153.1"/>
    </source>
</evidence>
<dbReference type="PANTHER" id="PTHR31319">
    <property type="entry name" value="ZINC FINGER PROTEIN CONSTANS-LIKE 4"/>
    <property type="match status" value="1"/>
</dbReference>
<evidence type="ECO:0000256" key="2">
    <source>
        <dbReference type="ARBA" id="ARBA00023242"/>
    </source>
</evidence>
<comment type="subcellular location">
    <subcellularLocation>
        <location evidence="1 3">Nucleus</location>
    </subcellularLocation>
</comment>
<organism evidence="5 6">
    <name type="scientific">Striga hermonthica</name>
    <name type="common">Purple witchweed</name>
    <name type="synonym">Buchnera hermonthica</name>
    <dbReference type="NCBI Taxonomy" id="68872"/>
    <lineage>
        <taxon>Eukaryota</taxon>
        <taxon>Viridiplantae</taxon>
        <taxon>Streptophyta</taxon>
        <taxon>Embryophyta</taxon>
        <taxon>Tracheophyta</taxon>
        <taxon>Spermatophyta</taxon>
        <taxon>Magnoliopsida</taxon>
        <taxon>eudicotyledons</taxon>
        <taxon>Gunneridae</taxon>
        <taxon>Pentapetalae</taxon>
        <taxon>asterids</taxon>
        <taxon>lamiids</taxon>
        <taxon>Lamiales</taxon>
        <taxon>Orobanchaceae</taxon>
        <taxon>Buchnereae</taxon>
        <taxon>Striga</taxon>
    </lineage>
</organism>
<dbReference type="GO" id="GO:0005634">
    <property type="term" value="C:nucleus"/>
    <property type="evidence" value="ECO:0007669"/>
    <property type="project" value="UniProtKB-SubCell"/>
</dbReference>
<dbReference type="AlphaFoldDB" id="A0A9N7MQ20"/>
<proteinExistence type="predicted"/>